<evidence type="ECO:0000313" key="4">
    <source>
        <dbReference type="Proteomes" id="UP000241899"/>
    </source>
</evidence>
<keyword evidence="4" id="KW-1185">Reference proteome</keyword>
<dbReference type="OrthoDB" id="7165334at2"/>
<evidence type="ECO:0000259" key="2">
    <source>
        <dbReference type="Pfam" id="PF00892"/>
    </source>
</evidence>
<feature type="transmembrane region" description="Helical" evidence="1">
    <location>
        <begin position="242"/>
        <end position="258"/>
    </location>
</feature>
<keyword evidence="1" id="KW-0812">Transmembrane</keyword>
<dbReference type="Proteomes" id="UP000241899">
    <property type="component" value="Unassembled WGS sequence"/>
</dbReference>
<keyword evidence="1" id="KW-0472">Membrane</keyword>
<evidence type="ECO:0000256" key="1">
    <source>
        <dbReference type="SAM" id="Phobius"/>
    </source>
</evidence>
<dbReference type="Pfam" id="PF00892">
    <property type="entry name" value="EamA"/>
    <property type="match status" value="2"/>
</dbReference>
<feature type="transmembrane region" description="Helical" evidence="1">
    <location>
        <begin position="126"/>
        <end position="144"/>
    </location>
</feature>
<comment type="caution">
    <text evidence="3">The sequence shown here is derived from an EMBL/GenBank/DDBJ whole genome shotgun (WGS) entry which is preliminary data.</text>
</comment>
<dbReference type="AlphaFoldDB" id="A0A2T4JB95"/>
<dbReference type="SUPFAM" id="SSF103481">
    <property type="entry name" value="Multidrug resistance efflux transporter EmrE"/>
    <property type="match status" value="2"/>
</dbReference>
<dbReference type="PANTHER" id="PTHR22911">
    <property type="entry name" value="ACYL-MALONYL CONDENSING ENZYME-RELATED"/>
    <property type="match status" value="1"/>
</dbReference>
<protein>
    <submittedName>
        <fullName evidence="3">EamA family transporter</fullName>
    </submittedName>
</protein>
<dbReference type="GO" id="GO:0016020">
    <property type="term" value="C:membrane"/>
    <property type="evidence" value="ECO:0007669"/>
    <property type="project" value="InterPro"/>
</dbReference>
<feature type="transmembrane region" description="Helical" evidence="1">
    <location>
        <begin position="180"/>
        <end position="199"/>
    </location>
</feature>
<sequence length="288" mass="29948">MAVSDNLRGALLMMAAMAAFTLSDAMMKAVTETLPLYQAIFLRGLLTVSGLAAIGWARGGLRLRVAGPDTRALALRTLAEVAAAVFFLTALMHMPLANLSAIMQSLPLAVTLAAALVFGDVIGWRRLAAIGVGFVGVLLVIRPGPEGFDLWSVLGVASVLTVVVRDLATRRLSADVPSVTAAFYAAASVMVLGAVVTPFQGWGPLALPQVGLLAGSAVAVIGGYLFIIMAMRVGEVAVVTPFRYTSLLWAVGLGWAIWGDLPDALTLAGAGLVVGSGVYAFARQRRRG</sequence>
<accession>A0A2T4JB95</accession>
<proteinExistence type="predicted"/>
<organism evidence="3 4">
    <name type="scientific">Phaeovulum veldkampii DSM 11550</name>
    <dbReference type="NCBI Taxonomy" id="1185920"/>
    <lineage>
        <taxon>Bacteria</taxon>
        <taxon>Pseudomonadati</taxon>
        <taxon>Pseudomonadota</taxon>
        <taxon>Alphaproteobacteria</taxon>
        <taxon>Rhodobacterales</taxon>
        <taxon>Paracoccaceae</taxon>
        <taxon>Phaeovulum</taxon>
    </lineage>
</organism>
<reference evidence="3 4" key="1">
    <citation type="submission" date="2018-03" db="EMBL/GenBank/DDBJ databases">
        <title>Rhodobacter veldkampii.</title>
        <authorList>
            <person name="Meyer T.E."/>
            <person name="Miller S."/>
            <person name="Lodha T."/>
            <person name="Gandham S."/>
            <person name="Chintalapati S."/>
            <person name="Chintalapati V.R."/>
        </authorList>
    </citation>
    <scope>NUCLEOTIDE SEQUENCE [LARGE SCALE GENOMIC DNA]</scope>
    <source>
        <strain evidence="3 4">DSM 11550</strain>
    </source>
</reference>
<feature type="domain" description="EamA" evidence="2">
    <location>
        <begin position="8"/>
        <end position="141"/>
    </location>
</feature>
<dbReference type="InterPro" id="IPR000620">
    <property type="entry name" value="EamA_dom"/>
</dbReference>
<dbReference type="PANTHER" id="PTHR22911:SF103">
    <property type="entry name" value="BLR2811 PROTEIN"/>
    <property type="match status" value="1"/>
</dbReference>
<feature type="transmembrane region" description="Helical" evidence="1">
    <location>
        <begin position="73"/>
        <end position="93"/>
    </location>
</feature>
<feature type="transmembrane region" description="Helical" evidence="1">
    <location>
        <begin position="264"/>
        <end position="282"/>
    </location>
</feature>
<feature type="transmembrane region" description="Helical" evidence="1">
    <location>
        <begin position="211"/>
        <end position="230"/>
    </location>
</feature>
<dbReference type="RefSeq" id="WP_107325987.1">
    <property type="nucleotide sequence ID" value="NZ_NHSP01000069.1"/>
</dbReference>
<dbReference type="EMBL" id="PZKF01000047">
    <property type="protein sequence ID" value="PTE15176.1"/>
    <property type="molecule type" value="Genomic_DNA"/>
</dbReference>
<feature type="domain" description="EamA" evidence="2">
    <location>
        <begin position="151"/>
        <end position="276"/>
    </location>
</feature>
<name>A0A2T4JB95_9RHOB</name>
<keyword evidence="1" id="KW-1133">Transmembrane helix</keyword>
<feature type="transmembrane region" description="Helical" evidence="1">
    <location>
        <begin position="99"/>
        <end position="119"/>
    </location>
</feature>
<dbReference type="InterPro" id="IPR037185">
    <property type="entry name" value="EmrE-like"/>
</dbReference>
<evidence type="ECO:0000313" key="3">
    <source>
        <dbReference type="EMBL" id="PTE15176.1"/>
    </source>
</evidence>
<feature type="transmembrane region" description="Helical" evidence="1">
    <location>
        <begin position="41"/>
        <end position="61"/>
    </location>
</feature>
<feature type="transmembrane region" description="Helical" evidence="1">
    <location>
        <begin position="150"/>
        <end position="168"/>
    </location>
</feature>
<gene>
    <name evidence="3" type="ORF">C5F46_14140</name>
</gene>